<feature type="region of interest" description="Disordered" evidence="1">
    <location>
        <begin position="1"/>
        <end position="47"/>
    </location>
</feature>
<accession>A0A645G8H8</accession>
<name>A0A645G8H8_9ZZZZ</name>
<organism evidence="2">
    <name type="scientific">bioreactor metagenome</name>
    <dbReference type="NCBI Taxonomy" id="1076179"/>
    <lineage>
        <taxon>unclassified sequences</taxon>
        <taxon>metagenomes</taxon>
        <taxon>ecological metagenomes</taxon>
    </lineage>
</organism>
<dbReference type="EMBL" id="VSSQ01071638">
    <property type="protein sequence ID" value="MPN23198.1"/>
    <property type="molecule type" value="Genomic_DNA"/>
</dbReference>
<reference evidence="2" key="1">
    <citation type="submission" date="2019-08" db="EMBL/GenBank/DDBJ databases">
        <authorList>
            <person name="Kucharzyk K."/>
            <person name="Murdoch R.W."/>
            <person name="Higgins S."/>
            <person name="Loffler F."/>
        </authorList>
    </citation>
    <scope>NUCLEOTIDE SEQUENCE</scope>
</reference>
<protein>
    <submittedName>
        <fullName evidence="2">Uncharacterized protein</fullName>
    </submittedName>
</protein>
<gene>
    <name evidence="2" type="ORF">SDC9_170586</name>
</gene>
<proteinExistence type="predicted"/>
<evidence type="ECO:0000313" key="2">
    <source>
        <dbReference type="EMBL" id="MPN23198.1"/>
    </source>
</evidence>
<dbReference type="AlphaFoldDB" id="A0A645G8H8"/>
<sequence length="47" mass="5088">MDRPVHAGDFGRTSARKGKAYGKPESYPTVAGKEAGDDRRNKGLLPE</sequence>
<comment type="caution">
    <text evidence="2">The sequence shown here is derived from an EMBL/GenBank/DDBJ whole genome shotgun (WGS) entry which is preliminary data.</text>
</comment>
<evidence type="ECO:0000256" key="1">
    <source>
        <dbReference type="SAM" id="MobiDB-lite"/>
    </source>
</evidence>